<proteinExistence type="predicted"/>
<dbReference type="InterPro" id="IPR039569">
    <property type="entry name" value="FAS1-like_DH_region"/>
</dbReference>
<protein>
    <submittedName>
        <fullName evidence="2">MaoC family dehydratase</fullName>
    </submittedName>
</protein>
<feature type="domain" description="FAS1-like dehydratase" evidence="1">
    <location>
        <begin position="8"/>
        <end position="134"/>
    </location>
</feature>
<dbReference type="AlphaFoldDB" id="A0A494ZUI7"/>
<dbReference type="RefSeq" id="WP_121205708.1">
    <property type="nucleotide sequence ID" value="NZ_RBZP01000020.1"/>
</dbReference>
<dbReference type="CDD" id="cd03441">
    <property type="entry name" value="R_hydratase_like"/>
    <property type="match status" value="1"/>
</dbReference>
<comment type="caution">
    <text evidence="2">The sequence shown here is derived from an EMBL/GenBank/DDBJ whole genome shotgun (WGS) entry which is preliminary data.</text>
</comment>
<evidence type="ECO:0000313" key="3">
    <source>
        <dbReference type="Proteomes" id="UP000269301"/>
    </source>
</evidence>
<dbReference type="Gene3D" id="3.10.129.10">
    <property type="entry name" value="Hotdog Thioesterase"/>
    <property type="match status" value="1"/>
</dbReference>
<accession>A0A494ZUI7</accession>
<evidence type="ECO:0000259" key="1">
    <source>
        <dbReference type="Pfam" id="PF13452"/>
    </source>
</evidence>
<dbReference type="InterPro" id="IPR029069">
    <property type="entry name" value="HotDog_dom_sf"/>
</dbReference>
<dbReference type="Pfam" id="PF13452">
    <property type="entry name" value="FAS1_DH_region"/>
    <property type="match status" value="1"/>
</dbReference>
<dbReference type="PIRSF" id="PIRSF018072">
    <property type="entry name" value="UCP018072"/>
    <property type="match status" value="1"/>
</dbReference>
<dbReference type="Proteomes" id="UP000269301">
    <property type="component" value="Unassembled WGS sequence"/>
</dbReference>
<name>A0A494ZUI7_9BACI</name>
<keyword evidence="3" id="KW-1185">Reference proteome</keyword>
<reference evidence="2 3" key="1">
    <citation type="journal article" date="2016" name="Int. J. Syst. Evol. Microbiol.">
        <title>Oceanobacillus halophilus sp. nov., a novel moderately halophilic bacterium from a hypersaline lake.</title>
        <authorList>
            <person name="Amoozegar M.A."/>
            <person name="Bagheri M."/>
            <person name="Makhdoumi A."/>
            <person name="Nikou M.M."/>
            <person name="Fazeli S.A.S."/>
            <person name="Schumann P."/>
            <person name="Sproer C."/>
            <person name="Sanchez-Porro C."/>
            <person name="Ventosa A."/>
        </authorList>
    </citation>
    <scope>NUCLEOTIDE SEQUENCE [LARGE SCALE GENOMIC DNA]</scope>
    <source>
        <strain evidence="2 3">DSM 23996</strain>
    </source>
</reference>
<gene>
    <name evidence="2" type="ORF">D8M06_16610</name>
</gene>
<dbReference type="OrthoDB" id="160199at2"/>
<evidence type="ECO:0000313" key="2">
    <source>
        <dbReference type="EMBL" id="RKQ29991.1"/>
    </source>
</evidence>
<dbReference type="InterPro" id="IPR016709">
    <property type="entry name" value="HadA-like"/>
</dbReference>
<organism evidence="2 3">
    <name type="scientific">Oceanobacillus halophilus</name>
    <dbReference type="NCBI Taxonomy" id="930130"/>
    <lineage>
        <taxon>Bacteria</taxon>
        <taxon>Bacillati</taxon>
        <taxon>Bacillota</taxon>
        <taxon>Bacilli</taxon>
        <taxon>Bacillales</taxon>
        <taxon>Bacillaceae</taxon>
        <taxon>Oceanobacillus</taxon>
    </lineage>
</organism>
<dbReference type="SUPFAM" id="SSF54637">
    <property type="entry name" value="Thioesterase/thiol ester dehydrase-isomerase"/>
    <property type="match status" value="1"/>
</dbReference>
<dbReference type="EMBL" id="RBZP01000020">
    <property type="protein sequence ID" value="RKQ29991.1"/>
    <property type="molecule type" value="Genomic_DNA"/>
</dbReference>
<sequence length="147" mass="16709">MNLDSSVVGLSGEVFIFDVEFRHIHQFADAIGDANPLYTDKEYAKNSKYGSIIAPPTFSVAFSGEGAELPINLDERRMLHGEQEFIYYRPIQLGDRLYCQRKISDLYEKEGKSGKMQFLVVDTEIKDEGGQMVAVNRMNIIYRGEKS</sequence>